<reference evidence="5" key="1">
    <citation type="submission" date="2022-01" db="EMBL/GenBank/DDBJ databases">
        <title>Genome Sequence Resource for Two Populations of Ditylenchus destructor, the Migratory Endoparasitic Phytonematode.</title>
        <authorList>
            <person name="Zhang H."/>
            <person name="Lin R."/>
            <person name="Xie B."/>
        </authorList>
    </citation>
    <scope>NUCLEOTIDE SEQUENCE</scope>
    <source>
        <strain evidence="5">BazhouSP</strain>
    </source>
</reference>
<gene>
    <name evidence="5" type="ORF">DdX_16716</name>
</gene>
<dbReference type="Proteomes" id="UP001201812">
    <property type="component" value="Unassembled WGS sequence"/>
</dbReference>
<name>A0AAD4MQD3_9BILA</name>
<feature type="region of interest" description="Disordered" evidence="2">
    <location>
        <begin position="26"/>
        <end position="58"/>
    </location>
</feature>
<feature type="coiled-coil region" evidence="1">
    <location>
        <begin position="273"/>
        <end position="303"/>
    </location>
</feature>
<feature type="chain" id="PRO_5042046857" evidence="4">
    <location>
        <begin position="27"/>
        <end position="310"/>
    </location>
</feature>
<keyword evidence="4" id="KW-0732">Signal</keyword>
<evidence type="ECO:0000313" key="6">
    <source>
        <dbReference type="Proteomes" id="UP001201812"/>
    </source>
</evidence>
<organism evidence="5 6">
    <name type="scientific">Ditylenchus destructor</name>
    <dbReference type="NCBI Taxonomy" id="166010"/>
    <lineage>
        <taxon>Eukaryota</taxon>
        <taxon>Metazoa</taxon>
        <taxon>Ecdysozoa</taxon>
        <taxon>Nematoda</taxon>
        <taxon>Chromadorea</taxon>
        <taxon>Rhabditida</taxon>
        <taxon>Tylenchina</taxon>
        <taxon>Tylenchomorpha</taxon>
        <taxon>Sphaerularioidea</taxon>
        <taxon>Anguinidae</taxon>
        <taxon>Anguininae</taxon>
        <taxon>Ditylenchus</taxon>
    </lineage>
</organism>
<protein>
    <submittedName>
        <fullName evidence="5">Uncharacterized protein</fullName>
    </submittedName>
</protein>
<accession>A0AAD4MQD3</accession>
<keyword evidence="6" id="KW-1185">Reference proteome</keyword>
<sequence>MYWISKRSALFFLALIITTLHPSVSPVTKGQSGTPDQNKSPATGQTQTVVEPSQGEITDELDNGDLEEYVTKIDAVLKIDCNKAHNQKNQELCREILEFAGSLKADLVSLQSGTQTTVNFDHIKPRFCSILGKIINAHTADLEAKAEIKTESKPGNRFKAAILAITEKIEKNHVSESDAIAFLHNMKDMYEKGAEHDDAQTRTKRGTKLKIVGFAAAITAKMSFGSLWNCIKHPIGCFFGTIILAIIIGVCGVVLAGVTVYSLVEMHKNGGIRNNLKELIHEFKEMKAKAKEAKNELRAELNGMQGGPGL</sequence>
<evidence type="ECO:0000256" key="2">
    <source>
        <dbReference type="SAM" id="MobiDB-lite"/>
    </source>
</evidence>
<proteinExistence type="predicted"/>
<keyword evidence="1" id="KW-0175">Coiled coil</keyword>
<feature type="transmembrane region" description="Helical" evidence="3">
    <location>
        <begin position="238"/>
        <end position="264"/>
    </location>
</feature>
<keyword evidence="3" id="KW-0812">Transmembrane</keyword>
<evidence type="ECO:0000256" key="1">
    <source>
        <dbReference type="SAM" id="Coils"/>
    </source>
</evidence>
<evidence type="ECO:0000256" key="3">
    <source>
        <dbReference type="SAM" id="Phobius"/>
    </source>
</evidence>
<feature type="compositionally biased region" description="Polar residues" evidence="2">
    <location>
        <begin position="26"/>
        <end position="51"/>
    </location>
</feature>
<keyword evidence="3" id="KW-1133">Transmembrane helix</keyword>
<dbReference type="AlphaFoldDB" id="A0AAD4MQD3"/>
<evidence type="ECO:0000313" key="5">
    <source>
        <dbReference type="EMBL" id="KAI1700433.1"/>
    </source>
</evidence>
<evidence type="ECO:0000256" key="4">
    <source>
        <dbReference type="SAM" id="SignalP"/>
    </source>
</evidence>
<keyword evidence="3" id="KW-0472">Membrane</keyword>
<feature type="signal peptide" evidence="4">
    <location>
        <begin position="1"/>
        <end position="26"/>
    </location>
</feature>
<dbReference type="EMBL" id="JAKKPZ010000145">
    <property type="protein sequence ID" value="KAI1700433.1"/>
    <property type="molecule type" value="Genomic_DNA"/>
</dbReference>
<comment type="caution">
    <text evidence="5">The sequence shown here is derived from an EMBL/GenBank/DDBJ whole genome shotgun (WGS) entry which is preliminary data.</text>
</comment>